<dbReference type="Gene3D" id="3.40.50.300">
    <property type="entry name" value="P-loop containing nucleotide triphosphate hydrolases"/>
    <property type="match status" value="1"/>
</dbReference>
<evidence type="ECO:0000256" key="1">
    <source>
        <dbReference type="ARBA" id="ARBA00010236"/>
    </source>
</evidence>
<dbReference type="EMBL" id="AMQN01003126">
    <property type="status" value="NOT_ANNOTATED_CDS"/>
    <property type="molecule type" value="Genomic_DNA"/>
</dbReference>
<dbReference type="PANTHER" id="PTHR45964">
    <property type="entry name" value="WSCD FAMILY MEMBER CG9164"/>
    <property type="match status" value="1"/>
</dbReference>
<sequence>MTSLEYVHIPQTLFFDATEFKISFNDMDNLRAFFFARLNADNSTDENINCQSLHYVTQSRRSLTALASFSESGVTWLRHLIEQTTGFYTGSRDHTAEARANFKAEEEDGKRVVAINTHAMPSAIRSVDYQRAVVFVQDTRSAVVDHMLRKHASKLKALEDDLFKDHRRILIKYLIKGSLFEFEVFYEAWRQFFRGEAFILYEKSLKRSPKKTLQKLISFLTGSPLLEDVYACTEQHYLHNYTTPVAVPAEWEEFMGWEWEKDSLNRVRARFWSNIDEGLLRQTHYWNDAL</sequence>
<reference evidence="3" key="3">
    <citation type="submission" date="2015-06" db="UniProtKB">
        <authorList>
            <consortium name="EnsemblMetazoa"/>
        </authorList>
    </citation>
    <scope>IDENTIFICATION</scope>
</reference>
<dbReference type="STRING" id="283909.R7TGR1"/>
<dbReference type="AlphaFoldDB" id="R7TGR1"/>
<reference evidence="4" key="1">
    <citation type="submission" date="2012-12" db="EMBL/GenBank/DDBJ databases">
        <authorList>
            <person name="Hellsten U."/>
            <person name="Grimwood J."/>
            <person name="Chapman J.A."/>
            <person name="Shapiro H."/>
            <person name="Aerts A."/>
            <person name="Otillar R.P."/>
            <person name="Terry A.Y."/>
            <person name="Boore J.L."/>
            <person name="Simakov O."/>
            <person name="Marletaz F."/>
            <person name="Cho S.-J."/>
            <person name="Edsinger-Gonzales E."/>
            <person name="Havlak P."/>
            <person name="Kuo D.-H."/>
            <person name="Larsson T."/>
            <person name="Lv J."/>
            <person name="Arendt D."/>
            <person name="Savage R."/>
            <person name="Osoegawa K."/>
            <person name="de Jong P."/>
            <person name="Lindberg D.R."/>
            <person name="Seaver E.C."/>
            <person name="Weisblat D.A."/>
            <person name="Putnam N.H."/>
            <person name="Grigoriev I.V."/>
            <person name="Rokhsar D.S."/>
        </authorList>
    </citation>
    <scope>NUCLEOTIDE SEQUENCE</scope>
    <source>
        <strain evidence="4">I ESC-2004</strain>
    </source>
</reference>
<gene>
    <name evidence="2" type="ORF">CAPTEDRAFT_225112</name>
</gene>
<evidence type="ECO:0000313" key="3">
    <source>
        <dbReference type="EnsemblMetazoa" id="CapteP225112"/>
    </source>
</evidence>
<dbReference type="Proteomes" id="UP000014760">
    <property type="component" value="Unassembled WGS sequence"/>
</dbReference>
<dbReference type="InterPro" id="IPR027417">
    <property type="entry name" value="P-loop_NTPase"/>
</dbReference>
<protein>
    <recommendedName>
        <fullName evidence="5">Sulfotransferase domain-containing protein</fullName>
    </recommendedName>
</protein>
<reference evidence="2 4" key="2">
    <citation type="journal article" date="2013" name="Nature">
        <title>Insights into bilaterian evolution from three spiralian genomes.</title>
        <authorList>
            <person name="Simakov O."/>
            <person name="Marletaz F."/>
            <person name="Cho S.J."/>
            <person name="Edsinger-Gonzales E."/>
            <person name="Havlak P."/>
            <person name="Hellsten U."/>
            <person name="Kuo D.H."/>
            <person name="Larsson T."/>
            <person name="Lv J."/>
            <person name="Arendt D."/>
            <person name="Savage R."/>
            <person name="Osoegawa K."/>
            <person name="de Jong P."/>
            <person name="Grimwood J."/>
            <person name="Chapman J.A."/>
            <person name="Shapiro H."/>
            <person name="Aerts A."/>
            <person name="Otillar R.P."/>
            <person name="Terry A.Y."/>
            <person name="Boore J.L."/>
            <person name="Grigoriev I.V."/>
            <person name="Lindberg D.R."/>
            <person name="Seaver E.C."/>
            <person name="Weisblat D.A."/>
            <person name="Putnam N.H."/>
            <person name="Rokhsar D.S."/>
        </authorList>
    </citation>
    <scope>NUCLEOTIDE SEQUENCE</scope>
    <source>
        <strain evidence="2 4">I ESC-2004</strain>
    </source>
</reference>
<dbReference type="EnsemblMetazoa" id="CapteT225112">
    <property type="protein sequence ID" value="CapteP225112"/>
    <property type="gene ID" value="CapteG225112"/>
</dbReference>
<comment type="similarity">
    <text evidence="1">Belongs to the WSCD family.</text>
</comment>
<organism evidence="2">
    <name type="scientific">Capitella teleta</name>
    <name type="common">Polychaete worm</name>
    <dbReference type="NCBI Taxonomy" id="283909"/>
    <lineage>
        <taxon>Eukaryota</taxon>
        <taxon>Metazoa</taxon>
        <taxon>Spiralia</taxon>
        <taxon>Lophotrochozoa</taxon>
        <taxon>Annelida</taxon>
        <taxon>Polychaeta</taxon>
        <taxon>Sedentaria</taxon>
        <taxon>Scolecida</taxon>
        <taxon>Capitellidae</taxon>
        <taxon>Capitella</taxon>
    </lineage>
</organism>
<evidence type="ECO:0000313" key="2">
    <source>
        <dbReference type="EMBL" id="ELT90290.1"/>
    </source>
</evidence>
<dbReference type="OrthoDB" id="5985073at2759"/>
<evidence type="ECO:0000313" key="4">
    <source>
        <dbReference type="Proteomes" id="UP000014760"/>
    </source>
</evidence>
<keyword evidence="4" id="KW-1185">Reference proteome</keyword>
<dbReference type="PANTHER" id="PTHR45964:SF5">
    <property type="entry name" value="WSCD FAMILY MEMBER CG9164"/>
    <property type="match status" value="1"/>
</dbReference>
<dbReference type="InterPro" id="IPR051589">
    <property type="entry name" value="Sialate-O-sulfotransferase"/>
</dbReference>
<dbReference type="EMBL" id="KB310993">
    <property type="protein sequence ID" value="ELT90290.1"/>
    <property type="molecule type" value="Genomic_DNA"/>
</dbReference>
<evidence type="ECO:0008006" key="5">
    <source>
        <dbReference type="Google" id="ProtNLM"/>
    </source>
</evidence>
<dbReference type="HOGENOM" id="CLU_960580_0_0_1"/>
<accession>R7TGR1</accession>
<proteinExistence type="inferred from homology"/>
<name>R7TGR1_CAPTE</name>